<keyword evidence="2" id="KW-1185">Reference proteome</keyword>
<sequence>MEMLIAIIQSKQGAAYFYNGFNMRTCLIKVSNVGLLSNDLAYTSRHAILYLYGHNVRTLMDQLLSLPNKEQSHIRAIMTQYCEGFDERFAEHVKNVRRSSGGGKSAQELLTTSVSIAKSSNQVQDTCASVMRDVRNYIDKENHDGLLMGLSKLKQLSACLDADDDVWDEYFPIIQSLSAELLDHQDHRIRIESLKLIDSLLVNHSQRLLLTPGSYSGMFKKTIQKFKDPTLSVQRCVDQCIRSYALVDGVRAVENLKPYIAVNYLLVNDARSHVNIVIGAFKLLCLLLRIVRRNEINTLNRDTIRFQVMSLVPPIREYLSSEQQDIRILALVCAAELTMVMSEEQSKCFMDTLSMKESGAVRHYQERLLRGEELANV</sequence>
<organism evidence="1 2">
    <name type="scientific">Acrasis kona</name>
    <dbReference type="NCBI Taxonomy" id="1008807"/>
    <lineage>
        <taxon>Eukaryota</taxon>
        <taxon>Discoba</taxon>
        <taxon>Heterolobosea</taxon>
        <taxon>Tetramitia</taxon>
        <taxon>Eutetramitia</taxon>
        <taxon>Acrasidae</taxon>
        <taxon>Acrasis</taxon>
    </lineage>
</organism>
<dbReference type="Proteomes" id="UP001431209">
    <property type="component" value="Unassembled WGS sequence"/>
</dbReference>
<dbReference type="EMBL" id="JAOPGA020000998">
    <property type="protein sequence ID" value="KAL0483876.1"/>
    <property type="molecule type" value="Genomic_DNA"/>
</dbReference>
<accession>A0AAW2Z556</accession>
<dbReference type="SUPFAM" id="SSF48371">
    <property type="entry name" value="ARM repeat"/>
    <property type="match status" value="1"/>
</dbReference>
<proteinExistence type="predicted"/>
<protein>
    <submittedName>
        <fullName evidence="1">Uncharacterized protein</fullName>
    </submittedName>
</protein>
<gene>
    <name evidence="1" type="ORF">AKO1_004575</name>
</gene>
<evidence type="ECO:0000313" key="1">
    <source>
        <dbReference type="EMBL" id="KAL0483876.1"/>
    </source>
</evidence>
<name>A0AAW2Z556_9EUKA</name>
<dbReference type="InterPro" id="IPR016024">
    <property type="entry name" value="ARM-type_fold"/>
</dbReference>
<dbReference type="AlphaFoldDB" id="A0AAW2Z556"/>
<dbReference type="InterPro" id="IPR011989">
    <property type="entry name" value="ARM-like"/>
</dbReference>
<reference evidence="1 2" key="1">
    <citation type="submission" date="2024-03" db="EMBL/GenBank/DDBJ databases">
        <title>The Acrasis kona genome and developmental transcriptomes reveal deep origins of eukaryotic multicellular pathways.</title>
        <authorList>
            <person name="Sheikh S."/>
            <person name="Fu C.-J."/>
            <person name="Brown M.W."/>
            <person name="Baldauf S.L."/>
        </authorList>
    </citation>
    <scope>NUCLEOTIDE SEQUENCE [LARGE SCALE GENOMIC DNA]</scope>
    <source>
        <strain evidence="1 2">ATCC MYA-3509</strain>
    </source>
</reference>
<comment type="caution">
    <text evidence="1">The sequence shown here is derived from an EMBL/GenBank/DDBJ whole genome shotgun (WGS) entry which is preliminary data.</text>
</comment>
<dbReference type="Gene3D" id="1.25.10.10">
    <property type="entry name" value="Leucine-rich Repeat Variant"/>
    <property type="match status" value="1"/>
</dbReference>
<evidence type="ECO:0000313" key="2">
    <source>
        <dbReference type="Proteomes" id="UP001431209"/>
    </source>
</evidence>